<gene>
    <name evidence="1" type="ORF">QR98_0014510</name>
</gene>
<dbReference type="Proteomes" id="UP000616769">
    <property type="component" value="Unassembled WGS sequence"/>
</dbReference>
<reference evidence="1 2" key="1">
    <citation type="journal article" date="2015" name="Parasit. Vectors">
        <title>Draft genome of the scabies mite.</title>
        <authorList>
            <person name="Rider S.D.Jr."/>
            <person name="Morgan M.S."/>
            <person name="Arlian L.G."/>
        </authorList>
    </citation>
    <scope>NUCLEOTIDE SEQUENCE [LARGE SCALE GENOMIC DNA]</scope>
    <source>
        <strain evidence="1">Arlian Lab</strain>
    </source>
</reference>
<accession>A0A131ZW21</accession>
<sequence>MPDPRLKLSPLPIRLLKWLGLWTVVGSSFYIHYHWFPPEKFKNNKKMPVKESEMEKFRGFREESIKIAECVL</sequence>
<name>A0A131ZW21_SARSC</name>
<comment type="caution">
    <text evidence="1">The sequence shown here is derived from an EMBL/GenBank/DDBJ whole genome shotgun (WGS) entry which is preliminary data.</text>
</comment>
<dbReference type="EMBL" id="JXLN01003764">
    <property type="protein sequence ID" value="KPM03022.1"/>
    <property type="molecule type" value="Genomic_DNA"/>
</dbReference>
<evidence type="ECO:0000313" key="1">
    <source>
        <dbReference type="EMBL" id="KPM03022.1"/>
    </source>
</evidence>
<proteinExistence type="predicted"/>
<dbReference type="AlphaFoldDB" id="A0A131ZW21"/>
<organism evidence="1 2">
    <name type="scientific">Sarcoptes scabiei</name>
    <name type="common">Itch mite</name>
    <name type="synonym">Acarus scabiei</name>
    <dbReference type="NCBI Taxonomy" id="52283"/>
    <lineage>
        <taxon>Eukaryota</taxon>
        <taxon>Metazoa</taxon>
        <taxon>Ecdysozoa</taxon>
        <taxon>Arthropoda</taxon>
        <taxon>Chelicerata</taxon>
        <taxon>Arachnida</taxon>
        <taxon>Acari</taxon>
        <taxon>Acariformes</taxon>
        <taxon>Sarcoptiformes</taxon>
        <taxon>Astigmata</taxon>
        <taxon>Psoroptidia</taxon>
        <taxon>Sarcoptoidea</taxon>
        <taxon>Sarcoptidae</taxon>
        <taxon>Sarcoptinae</taxon>
        <taxon>Sarcoptes</taxon>
    </lineage>
</organism>
<protein>
    <submittedName>
        <fullName evidence="1">Uncharacterized protein</fullName>
    </submittedName>
</protein>
<dbReference type="VEuPathDB" id="VectorBase:SSCA005596"/>
<evidence type="ECO:0000313" key="2">
    <source>
        <dbReference type="Proteomes" id="UP000616769"/>
    </source>
</evidence>